<evidence type="ECO:0000313" key="3">
    <source>
        <dbReference type="Proteomes" id="UP000507222"/>
    </source>
</evidence>
<dbReference type="EMBL" id="CAEKDK010000004">
    <property type="protein sequence ID" value="CAB4276783.1"/>
    <property type="molecule type" value="Genomic_DNA"/>
</dbReference>
<protein>
    <submittedName>
        <fullName evidence="2">Uncharacterized protein</fullName>
    </submittedName>
</protein>
<dbReference type="Proteomes" id="UP000507222">
    <property type="component" value="Unassembled WGS sequence"/>
</dbReference>
<sequence>MEKSQEIDLLLTCWPNLEVVFEEKAWEVPIARVTDTGLDLQEAAKRLKIDWDTAAEIDDAELSDESEVPPVLAGFLGFLVIK</sequence>
<reference evidence="2 3" key="2">
    <citation type="submission" date="2020-05" db="EMBL/GenBank/DDBJ databases">
        <authorList>
            <person name="Campoy J."/>
            <person name="Schneeberger K."/>
            <person name="Spophaly S."/>
        </authorList>
    </citation>
    <scope>NUCLEOTIDE SEQUENCE [LARGE SCALE GENOMIC DNA]</scope>
    <source>
        <strain evidence="2">PruArmRojPasFocal</strain>
    </source>
</reference>
<dbReference type="OrthoDB" id="1727389at2759"/>
<keyword evidence="4" id="KW-1185">Reference proteome</keyword>
<evidence type="ECO:0000313" key="1">
    <source>
        <dbReference type="EMBL" id="CAB4276783.1"/>
    </source>
</evidence>
<proteinExistence type="predicted"/>
<accession>A0A6J5X2Z6</accession>
<dbReference type="Proteomes" id="UP000507245">
    <property type="component" value="Unassembled WGS sequence"/>
</dbReference>
<evidence type="ECO:0000313" key="4">
    <source>
        <dbReference type="Proteomes" id="UP000507245"/>
    </source>
</evidence>
<organism evidence="2 4">
    <name type="scientific">Prunus armeniaca</name>
    <name type="common">Apricot</name>
    <name type="synonym">Armeniaca vulgaris</name>
    <dbReference type="NCBI Taxonomy" id="36596"/>
    <lineage>
        <taxon>Eukaryota</taxon>
        <taxon>Viridiplantae</taxon>
        <taxon>Streptophyta</taxon>
        <taxon>Embryophyta</taxon>
        <taxon>Tracheophyta</taxon>
        <taxon>Spermatophyta</taxon>
        <taxon>Magnoliopsida</taxon>
        <taxon>eudicotyledons</taxon>
        <taxon>Gunneridae</taxon>
        <taxon>Pentapetalae</taxon>
        <taxon>rosids</taxon>
        <taxon>fabids</taxon>
        <taxon>Rosales</taxon>
        <taxon>Rosaceae</taxon>
        <taxon>Amygdaloideae</taxon>
        <taxon>Amygdaleae</taxon>
        <taxon>Prunus</taxon>
    </lineage>
</organism>
<reference evidence="4" key="1">
    <citation type="journal article" date="2020" name="Genome Biol.">
        <title>Gamete binning: chromosome-level and haplotype-resolved genome assembly enabled by high-throughput single-cell sequencing of gamete genomes.</title>
        <authorList>
            <person name="Campoy J.A."/>
            <person name="Sun H."/>
            <person name="Goel M."/>
            <person name="Jiao W.-B."/>
            <person name="Folz-Donahue K."/>
            <person name="Wang N."/>
            <person name="Rubio M."/>
            <person name="Liu C."/>
            <person name="Kukat C."/>
            <person name="Ruiz D."/>
            <person name="Huettel B."/>
            <person name="Schneeberger K."/>
        </authorList>
    </citation>
    <scope>NUCLEOTIDE SEQUENCE [LARGE SCALE GENOMIC DNA]</scope>
    <source>
        <strain evidence="4">cv. Rojo Pasion</strain>
    </source>
</reference>
<gene>
    <name evidence="1" type="ORF">CURHAP_LOCUS26053</name>
    <name evidence="2" type="ORF">ORAREDHAP_LOCUS25713</name>
</gene>
<dbReference type="AlphaFoldDB" id="A0A6J5X2Z6"/>
<evidence type="ECO:0000313" key="2">
    <source>
        <dbReference type="EMBL" id="CAB4307181.1"/>
    </source>
</evidence>
<name>A0A6J5X2Z6_PRUAR</name>
<dbReference type="EMBL" id="CAEKKB010000004">
    <property type="protein sequence ID" value="CAB4307181.1"/>
    <property type="molecule type" value="Genomic_DNA"/>
</dbReference>